<feature type="region of interest" description="Disordered" evidence="1">
    <location>
        <begin position="196"/>
        <end position="252"/>
    </location>
</feature>
<reference evidence="2 3" key="1">
    <citation type="submission" date="2019-03" db="EMBL/GenBank/DDBJ databases">
        <title>Rhodosporidium diobovatum UCD-FST 08-225 genome sequencing, assembly, and annotation.</title>
        <authorList>
            <person name="Fakankun I.U."/>
            <person name="Fristensky B."/>
            <person name="Levin D.B."/>
        </authorList>
    </citation>
    <scope>NUCLEOTIDE SEQUENCE [LARGE SCALE GENOMIC DNA]</scope>
    <source>
        <strain evidence="2 3">UCD-FST 08-225</strain>
    </source>
</reference>
<protein>
    <submittedName>
        <fullName evidence="2">Uncharacterized protein</fullName>
    </submittedName>
</protein>
<evidence type="ECO:0000256" key="1">
    <source>
        <dbReference type="SAM" id="MobiDB-lite"/>
    </source>
</evidence>
<organism evidence="2 3">
    <name type="scientific">Rhodotorula diobovata</name>
    <dbReference type="NCBI Taxonomy" id="5288"/>
    <lineage>
        <taxon>Eukaryota</taxon>
        <taxon>Fungi</taxon>
        <taxon>Dikarya</taxon>
        <taxon>Basidiomycota</taxon>
        <taxon>Pucciniomycotina</taxon>
        <taxon>Microbotryomycetes</taxon>
        <taxon>Sporidiobolales</taxon>
        <taxon>Sporidiobolaceae</taxon>
        <taxon>Rhodotorula</taxon>
    </lineage>
</organism>
<feature type="compositionally biased region" description="Low complexity" evidence="1">
    <location>
        <begin position="219"/>
        <end position="232"/>
    </location>
</feature>
<proteinExistence type="predicted"/>
<dbReference type="AlphaFoldDB" id="A0A5C5G575"/>
<sequence length="252" mass="27619">MPESASILSFTRVPCGWVHVQPLCGSMDRRLKAAGRYVGRPRSVRGWSCPPSSCPARRSAGGHLGRRKVSRWTTFVLLTGPGPCSASATPQRRRRACVGRPGCPWNACASCLCRGQRFSLSSASPRCSRRLDTSCLGRPRALIRWLHTRWTRPRRAGTSFGLRFARTLCSPRTKTSVASAGSGAWEACRTWSHRRNRGRSSFQGSTPSLPGATRHTRQATGTSLGATTSTRTPWRPAFAEAPEVARSRLSRV</sequence>
<feature type="compositionally biased region" description="Polar residues" evidence="1">
    <location>
        <begin position="199"/>
        <end position="208"/>
    </location>
</feature>
<gene>
    <name evidence="2" type="ORF">DMC30DRAFT_192225</name>
</gene>
<comment type="caution">
    <text evidence="2">The sequence shown here is derived from an EMBL/GenBank/DDBJ whole genome shotgun (WGS) entry which is preliminary data.</text>
</comment>
<accession>A0A5C5G575</accession>
<evidence type="ECO:0000313" key="3">
    <source>
        <dbReference type="Proteomes" id="UP000311382"/>
    </source>
</evidence>
<dbReference type="Proteomes" id="UP000311382">
    <property type="component" value="Unassembled WGS sequence"/>
</dbReference>
<evidence type="ECO:0000313" key="2">
    <source>
        <dbReference type="EMBL" id="TNY24230.1"/>
    </source>
</evidence>
<dbReference type="EMBL" id="SOZI01000004">
    <property type="protein sequence ID" value="TNY24230.1"/>
    <property type="molecule type" value="Genomic_DNA"/>
</dbReference>
<name>A0A5C5G575_9BASI</name>
<keyword evidence="3" id="KW-1185">Reference proteome</keyword>